<comment type="function">
    <text evidence="9">Catalyzes the ATP-dependent phosphorylation of N-acetyl-L-glutamate.</text>
</comment>
<dbReference type="HOGENOM" id="CLU_053680_0_0_9"/>
<evidence type="ECO:0000256" key="9">
    <source>
        <dbReference type="HAMAP-Rule" id="MF_00082"/>
    </source>
</evidence>
<evidence type="ECO:0000256" key="3">
    <source>
        <dbReference type="ARBA" id="ARBA00022605"/>
    </source>
</evidence>
<dbReference type="NCBIfam" id="TIGR00761">
    <property type="entry name" value="argB"/>
    <property type="match status" value="1"/>
</dbReference>
<dbReference type="EMBL" id="CP002105">
    <property type="protein sequence ID" value="ADL13056.1"/>
    <property type="molecule type" value="Genomic_DNA"/>
</dbReference>
<dbReference type="InterPro" id="IPR036393">
    <property type="entry name" value="AceGlu_kinase-like_sf"/>
</dbReference>
<comment type="pathway">
    <text evidence="1 9">Amino-acid biosynthesis; L-arginine biosynthesis; N(2)-acetyl-L-ornithine from L-glutamate: step 2/4.</text>
</comment>
<organism evidence="11 12">
    <name type="scientific">Acetohalobium arabaticum (strain ATCC 49924 / DSM 5501 / Z-7288)</name>
    <dbReference type="NCBI Taxonomy" id="574087"/>
    <lineage>
        <taxon>Bacteria</taxon>
        <taxon>Bacillati</taxon>
        <taxon>Bacillota</taxon>
        <taxon>Clostridia</taxon>
        <taxon>Halanaerobiales</taxon>
        <taxon>Halobacteroidaceae</taxon>
        <taxon>Acetohalobium</taxon>
    </lineage>
</organism>
<keyword evidence="7 9" id="KW-0067">ATP-binding</keyword>
<feature type="site" description="Transition state stabilizer" evidence="9">
    <location>
        <position position="245"/>
    </location>
</feature>
<dbReference type="InterPro" id="IPR001048">
    <property type="entry name" value="Asp/Glu/Uridylate_kinase"/>
</dbReference>
<comment type="similarity">
    <text evidence="9">Belongs to the acetylglutamate kinase family. ArgB subfamily.</text>
</comment>
<keyword evidence="3 9" id="KW-0028">Amino-acid biosynthesis</keyword>
<gene>
    <name evidence="9" type="primary">argB</name>
    <name evidence="11" type="ordered locus">Acear_1550</name>
</gene>
<comment type="catalytic activity">
    <reaction evidence="8 9">
        <text>N-acetyl-L-glutamate + ATP = N-acetyl-L-glutamyl 5-phosphate + ADP</text>
        <dbReference type="Rhea" id="RHEA:14629"/>
        <dbReference type="ChEBI" id="CHEBI:30616"/>
        <dbReference type="ChEBI" id="CHEBI:44337"/>
        <dbReference type="ChEBI" id="CHEBI:57936"/>
        <dbReference type="ChEBI" id="CHEBI:456216"/>
        <dbReference type="EC" id="2.7.2.8"/>
    </reaction>
</comment>
<dbReference type="PANTHER" id="PTHR23342:SF0">
    <property type="entry name" value="N-ACETYLGLUTAMATE SYNTHASE, MITOCHONDRIAL"/>
    <property type="match status" value="1"/>
</dbReference>
<keyword evidence="9" id="KW-0963">Cytoplasm</keyword>
<feature type="domain" description="Aspartate/glutamate/uridylate kinase" evidence="10">
    <location>
        <begin position="24"/>
        <end position="264"/>
    </location>
</feature>
<dbReference type="UniPathway" id="UPA00068">
    <property type="reaction ID" value="UER00107"/>
</dbReference>
<dbReference type="HAMAP" id="MF_00082">
    <property type="entry name" value="ArgB"/>
    <property type="match status" value="1"/>
</dbReference>
<evidence type="ECO:0000259" key="10">
    <source>
        <dbReference type="Pfam" id="PF00696"/>
    </source>
</evidence>
<dbReference type="Gene3D" id="3.40.1160.10">
    <property type="entry name" value="Acetylglutamate kinase-like"/>
    <property type="match status" value="1"/>
</dbReference>
<dbReference type="AlphaFoldDB" id="D9QRB5"/>
<comment type="subcellular location">
    <subcellularLocation>
        <location evidence="9">Cytoplasm</location>
    </subcellularLocation>
</comment>
<reference evidence="11 12" key="1">
    <citation type="journal article" date="2010" name="Stand. Genomic Sci.">
        <title>Complete genome sequence of Acetohalobium arabaticum type strain (Z-7288).</title>
        <authorList>
            <person name="Sikorski J."/>
            <person name="Lapidus A."/>
            <person name="Chertkov O."/>
            <person name="Lucas S."/>
            <person name="Copeland A."/>
            <person name="Glavina Del Rio T."/>
            <person name="Nolan M."/>
            <person name="Tice H."/>
            <person name="Cheng J.F."/>
            <person name="Han C."/>
            <person name="Brambilla E."/>
            <person name="Pitluck S."/>
            <person name="Liolios K."/>
            <person name="Ivanova N."/>
            <person name="Mavromatis K."/>
            <person name="Mikhailova N."/>
            <person name="Pati A."/>
            <person name="Bruce D."/>
            <person name="Detter C."/>
            <person name="Tapia R."/>
            <person name="Goodwin L."/>
            <person name="Chen A."/>
            <person name="Palaniappan K."/>
            <person name="Land M."/>
            <person name="Hauser L."/>
            <person name="Chang Y.J."/>
            <person name="Jeffries C.D."/>
            <person name="Rohde M."/>
            <person name="Goker M."/>
            <person name="Spring S."/>
            <person name="Woyke T."/>
            <person name="Bristow J."/>
            <person name="Eisen J.A."/>
            <person name="Markowitz V."/>
            <person name="Hugenholtz P."/>
            <person name="Kyrpides N.C."/>
            <person name="Klenk H.P."/>
        </authorList>
    </citation>
    <scope>NUCLEOTIDE SEQUENCE [LARGE SCALE GENOMIC DNA]</scope>
    <source>
        <strain evidence="12">ATCC 49924 / DSM 5501 / Z-7288</strain>
    </source>
</reference>
<feature type="binding site" evidence="9">
    <location>
        <begin position="64"/>
        <end position="65"/>
    </location>
    <ligand>
        <name>substrate</name>
    </ligand>
</feature>
<dbReference type="InterPro" id="IPR041727">
    <property type="entry name" value="NAGK-C"/>
</dbReference>
<dbReference type="SUPFAM" id="SSF53633">
    <property type="entry name" value="Carbamate kinase-like"/>
    <property type="match status" value="1"/>
</dbReference>
<evidence type="ECO:0000256" key="6">
    <source>
        <dbReference type="ARBA" id="ARBA00022777"/>
    </source>
</evidence>
<dbReference type="GO" id="GO:0005737">
    <property type="term" value="C:cytoplasm"/>
    <property type="evidence" value="ECO:0007669"/>
    <property type="project" value="UniProtKB-SubCell"/>
</dbReference>
<evidence type="ECO:0000256" key="1">
    <source>
        <dbReference type="ARBA" id="ARBA00004828"/>
    </source>
</evidence>
<keyword evidence="4 9" id="KW-0808">Transferase</keyword>
<dbReference type="PIRSF" id="PIRSF000728">
    <property type="entry name" value="NAGK"/>
    <property type="match status" value="1"/>
</dbReference>
<name>D9QRB5_ACEAZ</name>
<evidence type="ECO:0000313" key="12">
    <source>
        <dbReference type="Proteomes" id="UP000001661"/>
    </source>
</evidence>
<evidence type="ECO:0000256" key="7">
    <source>
        <dbReference type="ARBA" id="ARBA00022840"/>
    </source>
</evidence>
<keyword evidence="2 9" id="KW-0055">Arginine biosynthesis</keyword>
<accession>D9QRB5</accession>
<dbReference type="InterPro" id="IPR037528">
    <property type="entry name" value="ArgB"/>
</dbReference>
<keyword evidence="5 9" id="KW-0547">Nucleotide-binding</keyword>
<dbReference type="eggNOG" id="COG0548">
    <property type="taxonomic scope" value="Bacteria"/>
</dbReference>
<dbReference type="Pfam" id="PF00696">
    <property type="entry name" value="AA_kinase"/>
    <property type="match status" value="1"/>
</dbReference>
<dbReference type="PANTHER" id="PTHR23342">
    <property type="entry name" value="N-ACETYLGLUTAMATE SYNTHASE"/>
    <property type="match status" value="1"/>
</dbReference>
<evidence type="ECO:0000256" key="2">
    <source>
        <dbReference type="ARBA" id="ARBA00022571"/>
    </source>
</evidence>
<feature type="site" description="Transition state stabilizer" evidence="9">
    <location>
        <position position="29"/>
    </location>
</feature>
<dbReference type="Proteomes" id="UP000001661">
    <property type="component" value="Chromosome"/>
</dbReference>
<dbReference type="GO" id="GO:0005524">
    <property type="term" value="F:ATP binding"/>
    <property type="evidence" value="ECO:0007669"/>
    <property type="project" value="UniProtKB-UniRule"/>
</dbReference>
<evidence type="ECO:0000256" key="8">
    <source>
        <dbReference type="ARBA" id="ARBA00048141"/>
    </source>
</evidence>
<dbReference type="GO" id="GO:0003991">
    <property type="term" value="F:acetylglutamate kinase activity"/>
    <property type="evidence" value="ECO:0007669"/>
    <property type="project" value="UniProtKB-UniRule"/>
</dbReference>
<evidence type="ECO:0000313" key="11">
    <source>
        <dbReference type="EMBL" id="ADL13056.1"/>
    </source>
</evidence>
<sequence>MEDLIKKADILVEALPYMRKFHDKTVVIKYGGSAMVNDEIKKSVLEDITLLKYVGVNPVIVHGGGPVINETLDRFGIESQFHQGLRITTKEIMEVVEMVLVGQVNKEIVSLANQFGSKSIGISGKDGNLIEAEDYELEDDVDLGYVGQVTEINPEVLDNLINSGFLPVVSPIGVGSEGESYNINADLVAGQLAAALDADKLILLTNVEGILEEESDKDSLISSLTIEEAEDMIETGQIAGGMIPKVNSCIDALDGGVRRTHILDGRISHSLLLEIFTDRGIGTMITK</sequence>
<dbReference type="KEGG" id="aar:Acear_1550"/>
<protein>
    <recommendedName>
        <fullName evidence="9">Acetylglutamate kinase</fullName>
        <ecNumber evidence="9">2.7.2.8</ecNumber>
    </recommendedName>
    <alternativeName>
        <fullName evidence="9">N-acetyl-L-glutamate 5-phosphotransferase</fullName>
    </alternativeName>
    <alternativeName>
        <fullName evidence="9">NAG kinase</fullName>
        <shortName evidence="9">NAGK</shortName>
    </alternativeName>
</protein>
<dbReference type="CDD" id="cd04250">
    <property type="entry name" value="AAK_NAGK-C"/>
    <property type="match status" value="1"/>
</dbReference>
<keyword evidence="12" id="KW-1185">Reference proteome</keyword>
<dbReference type="EC" id="2.7.2.8" evidence="9"/>
<dbReference type="InterPro" id="IPR004662">
    <property type="entry name" value="AcgluKinase_fam"/>
</dbReference>
<dbReference type="FunFam" id="3.40.1160.10:FF:000004">
    <property type="entry name" value="Acetylglutamate kinase"/>
    <property type="match status" value="1"/>
</dbReference>
<dbReference type="STRING" id="574087.Acear_1550"/>
<dbReference type="GO" id="GO:0042450">
    <property type="term" value="P:L-arginine biosynthetic process via ornithine"/>
    <property type="evidence" value="ECO:0007669"/>
    <property type="project" value="UniProtKB-UniRule"/>
</dbReference>
<proteinExistence type="inferred from homology"/>
<feature type="binding site" evidence="9">
    <location>
        <position position="86"/>
    </location>
    <ligand>
        <name>substrate</name>
    </ligand>
</feature>
<dbReference type="RefSeq" id="WP_013278501.1">
    <property type="nucleotide sequence ID" value="NC_014378.1"/>
</dbReference>
<feature type="binding site" evidence="9">
    <location>
        <position position="182"/>
    </location>
    <ligand>
        <name>substrate</name>
    </ligand>
</feature>
<keyword evidence="6 9" id="KW-0418">Kinase</keyword>
<evidence type="ECO:0000256" key="4">
    <source>
        <dbReference type="ARBA" id="ARBA00022679"/>
    </source>
</evidence>
<evidence type="ECO:0000256" key="5">
    <source>
        <dbReference type="ARBA" id="ARBA00022741"/>
    </source>
</evidence>